<sequence length="259" mass="27849">MSEQPIIVDVSGPVMTVTLNRPKVLNAFSEGMINGLTRALQEAQKNNQIRAIIITGAGQSFSAGGDVKAMGEATPAQVYEHIGILNECILTLKQTEKPIIAAVHGYAAGAGVNLALACDLIISTNDSQYALSFSQVGLVSDGGGSFFLTKLLGPHLAKQLFFSGEVISAERLFGLGVINQLVTTENLLDEAMEWAIKLSKGPSLAFGKQKKLIEQSLTASLDEVLEHERMTQTLMVTTKDHIEGVKAFKEKRSPQFLGY</sequence>
<dbReference type="CDD" id="cd06558">
    <property type="entry name" value="crotonase-like"/>
    <property type="match status" value="1"/>
</dbReference>
<dbReference type="RefSeq" id="WP_336586368.1">
    <property type="nucleotide sequence ID" value="NZ_JBBAXC010000005.1"/>
</dbReference>
<evidence type="ECO:0000256" key="3">
    <source>
        <dbReference type="RuleBase" id="RU003707"/>
    </source>
</evidence>
<dbReference type="PANTHER" id="PTHR11941">
    <property type="entry name" value="ENOYL-COA HYDRATASE-RELATED"/>
    <property type="match status" value="1"/>
</dbReference>
<dbReference type="EMBL" id="JBBAXC010000005">
    <property type="protein sequence ID" value="MEI5906926.1"/>
    <property type="molecule type" value="Genomic_DNA"/>
</dbReference>
<gene>
    <name evidence="4" type="ORF">WAK64_07625</name>
</gene>
<accession>A0ABU8HCL8</accession>
<organism evidence="4 5">
    <name type="scientific">Bacillus spongiae</name>
    <dbReference type="NCBI Taxonomy" id="2683610"/>
    <lineage>
        <taxon>Bacteria</taxon>
        <taxon>Bacillati</taxon>
        <taxon>Bacillota</taxon>
        <taxon>Bacilli</taxon>
        <taxon>Bacillales</taxon>
        <taxon>Bacillaceae</taxon>
        <taxon>Bacillus</taxon>
    </lineage>
</organism>
<evidence type="ECO:0000256" key="2">
    <source>
        <dbReference type="ARBA" id="ARBA00023239"/>
    </source>
</evidence>
<comment type="caution">
    <text evidence="4">The sequence shown here is derived from an EMBL/GenBank/DDBJ whole genome shotgun (WGS) entry which is preliminary data.</text>
</comment>
<dbReference type="Gene3D" id="1.10.12.10">
    <property type="entry name" value="Lyase 2-enoyl-coa Hydratase, Chain A, domain 2"/>
    <property type="match status" value="1"/>
</dbReference>
<dbReference type="InterPro" id="IPR014748">
    <property type="entry name" value="Enoyl-CoA_hydra_C"/>
</dbReference>
<reference evidence="4 5" key="1">
    <citation type="journal article" date="2018" name="J. Microbiol.">
        <title>Bacillus spongiae sp. nov., isolated from sponge of Jeju Island.</title>
        <authorList>
            <person name="Lee G.E."/>
            <person name="Im W.T."/>
            <person name="Park J.S."/>
        </authorList>
    </citation>
    <scope>NUCLEOTIDE SEQUENCE [LARGE SCALE GENOMIC DNA]</scope>
    <source>
        <strain evidence="4 5">135PIL107-10</strain>
    </source>
</reference>
<evidence type="ECO:0000313" key="4">
    <source>
        <dbReference type="EMBL" id="MEI5906926.1"/>
    </source>
</evidence>
<dbReference type="PROSITE" id="PS00166">
    <property type="entry name" value="ENOYL_COA_HYDRATASE"/>
    <property type="match status" value="1"/>
</dbReference>
<protein>
    <submittedName>
        <fullName evidence="4">Enoyl-CoA hydratase-related protein</fullName>
    </submittedName>
</protein>
<proteinExistence type="inferred from homology"/>
<evidence type="ECO:0000256" key="1">
    <source>
        <dbReference type="ARBA" id="ARBA00005254"/>
    </source>
</evidence>
<dbReference type="InterPro" id="IPR029045">
    <property type="entry name" value="ClpP/crotonase-like_dom_sf"/>
</dbReference>
<keyword evidence="5" id="KW-1185">Reference proteome</keyword>
<comment type="similarity">
    <text evidence="1 3">Belongs to the enoyl-CoA hydratase/isomerase family.</text>
</comment>
<dbReference type="InterPro" id="IPR001753">
    <property type="entry name" value="Enoyl-CoA_hydra/iso"/>
</dbReference>
<evidence type="ECO:0000313" key="5">
    <source>
        <dbReference type="Proteomes" id="UP001312865"/>
    </source>
</evidence>
<name>A0ABU8HCL8_9BACI</name>
<dbReference type="SUPFAM" id="SSF52096">
    <property type="entry name" value="ClpP/crotonase"/>
    <property type="match status" value="1"/>
</dbReference>
<dbReference type="InterPro" id="IPR018376">
    <property type="entry name" value="Enoyl-CoA_hyd/isom_CS"/>
</dbReference>
<keyword evidence="2" id="KW-0456">Lyase</keyword>
<dbReference type="Gene3D" id="3.90.226.10">
    <property type="entry name" value="2-enoyl-CoA Hydratase, Chain A, domain 1"/>
    <property type="match status" value="1"/>
</dbReference>
<dbReference type="PANTHER" id="PTHR11941:SF133">
    <property type="entry name" value="1,2-EPOXYPHENYLACETYL-COA ISOMERASE"/>
    <property type="match status" value="1"/>
</dbReference>
<dbReference type="Pfam" id="PF00378">
    <property type="entry name" value="ECH_1"/>
    <property type="match status" value="1"/>
</dbReference>
<dbReference type="Proteomes" id="UP001312865">
    <property type="component" value="Unassembled WGS sequence"/>
</dbReference>